<evidence type="ECO:0000313" key="4">
    <source>
        <dbReference type="EMBL" id="EGP84955.1"/>
    </source>
</evidence>
<sequence>MAVAKMKLSLLKLSVLKWPALVTLAITFGLLAWSWAAQYTYWRTYPWYGRLCTPVPMIDCLQSQPMHAALPEYEDVIATDKTAASMQEFAMYRELHPMLTDLMYEIQSLFYNASAISGARNATLKDVFIHFAGRIQLDMTLNVTDDMMENEADINGLIHGFEIIHRHEGAILKMTEAGSVLGPLRSLKSIMGLNTNTTEQNIHATFMAYTDRLIERMDLVIDSCLKTSRGLSRVSRDVKILAMSMGIDWESCSLPRPKETISGTLRAQPSDPANGVCAEFDSLFGSALNGTSMALQAITRISGTIARARNMSGENAREKPCPDPCAAAALEQSIQLTIARLEESTSFLQAESRKVWLLRQRRYDEHRAEMERRVRDPYYELVLKEEGLVASYDRAAAENKAAPDKISDSHDKVRKVSIDVISPHESMHEAGRTLLGELHSQIFVTTDRLRTSGKTFSALATGWTSAARSAASELHSMAELPSGRSTPLDLFGSSFGFPLSDREVMVQTRFKKYVDLVLQDVDDVVHALERSSQGLAELQAMLLRLAKLFIGKRQMPSKPDVAGSESDRHLAFWGAVLSPNRRRIPRFDTTVETLAEFSREVFSAIKTTNEELKGMRRMREAVIGQTQIRNAQTRRWWKQTSPYTWTPTADSLILTAARLNESIAYMQRERDSAENMDEQLLAEWRGRKSMLDDTVNRRATSLRRRSRAQSLRRRQSLATEHLEDSIRKPTLSKERSPTRFTTTKLANLKKKLYAQKWLLAFAFVLILGIFIWSLLPRHCRDWKPGPEVHPHFNWIGESDGNLALAYRSSANRAARPDKIRVAYSELKSLVNHLSKLDPSKQNKERKLSIEFSKIVDNTTRSMQKTAASFSHLLDGAILTHAGAAEKIKRIETRLRSSKKSHWIPGSERRTVDALTKEIQDIFKPYQARMDQKVEEVMAFHNLTSQSIAELQDFLPRMMSVFSSVEPLPRPDPTDPTATLGSYRLPDGTVLLEEDRQRQYWDAVLAPYKANITDFEGTVRRCAHFSSDLIGDARDTLFDYDILKRARRNYSFYNQATSFDEWKLTEKTLARTVEMLNERVAQLEKDKAEMKIRERVEMARHEEILEGKRERAAMEQYYQEKADRKKARKWFGFF</sequence>
<gene>
    <name evidence="4" type="ORF">MYCGRDRAFT_95059</name>
</gene>
<protein>
    <submittedName>
        <fullName evidence="4">Uncharacterized protein</fullName>
    </submittedName>
</protein>
<feature type="transmembrane region" description="Helical" evidence="3">
    <location>
        <begin position="757"/>
        <end position="775"/>
    </location>
</feature>
<evidence type="ECO:0000256" key="3">
    <source>
        <dbReference type="SAM" id="Phobius"/>
    </source>
</evidence>
<organism evidence="4 5">
    <name type="scientific">Zymoseptoria tritici (strain CBS 115943 / IPO323)</name>
    <name type="common">Speckled leaf blotch fungus</name>
    <name type="synonym">Septoria tritici</name>
    <dbReference type="NCBI Taxonomy" id="336722"/>
    <lineage>
        <taxon>Eukaryota</taxon>
        <taxon>Fungi</taxon>
        <taxon>Dikarya</taxon>
        <taxon>Ascomycota</taxon>
        <taxon>Pezizomycotina</taxon>
        <taxon>Dothideomycetes</taxon>
        <taxon>Dothideomycetidae</taxon>
        <taxon>Mycosphaerellales</taxon>
        <taxon>Mycosphaerellaceae</taxon>
        <taxon>Zymoseptoria</taxon>
    </lineage>
</organism>
<keyword evidence="3" id="KW-0472">Membrane</keyword>
<reference evidence="4 5" key="1">
    <citation type="journal article" date="2011" name="PLoS Genet.">
        <title>Finished genome of the fungal wheat pathogen Mycosphaerella graminicola reveals dispensome structure, chromosome plasticity, and stealth pathogenesis.</title>
        <authorList>
            <person name="Goodwin S.B."/>
            <person name="Ben M'barek S."/>
            <person name="Dhillon B."/>
            <person name="Wittenberg A.H.J."/>
            <person name="Crane C.F."/>
            <person name="Hane J.K."/>
            <person name="Foster A.J."/>
            <person name="Van der Lee T.A.J."/>
            <person name="Grimwood J."/>
            <person name="Aerts A."/>
            <person name="Antoniw J."/>
            <person name="Bailey A."/>
            <person name="Bluhm B."/>
            <person name="Bowler J."/>
            <person name="Bristow J."/>
            <person name="van der Burgt A."/>
            <person name="Canto-Canche B."/>
            <person name="Churchill A.C.L."/>
            <person name="Conde-Ferraez L."/>
            <person name="Cools H.J."/>
            <person name="Coutinho P.M."/>
            <person name="Csukai M."/>
            <person name="Dehal P."/>
            <person name="De Wit P."/>
            <person name="Donzelli B."/>
            <person name="van de Geest H.C."/>
            <person name="van Ham R.C.H.J."/>
            <person name="Hammond-Kosack K.E."/>
            <person name="Henrissat B."/>
            <person name="Kilian A."/>
            <person name="Kobayashi A.K."/>
            <person name="Koopmann E."/>
            <person name="Kourmpetis Y."/>
            <person name="Kuzniar A."/>
            <person name="Lindquist E."/>
            <person name="Lombard V."/>
            <person name="Maliepaard C."/>
            <person name="Martins N."/>
            <person name="Mehrabi R."/>
            <person name="Nap J.P.H."/>
            <person name="Ponomarenko A."/>
            <person name="Rudd J.J."/>
            <person name="Salamov A."/>
            <person name="Schmutz J."/>
            <person name="Schouten H.J."/>
            <person name="Shapiro H."/>
            <person name="Stergiopoulos I."/>
            <person name="Torriani S.F.F."/>
            <person name="Tu H."/>
            <person name="de Vries R.P."/>
            <person name="Waalwijk C."/>
            <person name="Ware S.B."/>
            <person name="Wiebenga A."/>
            <person name="Zwiers L.-H."/>
            <person name="Oliver R.P."/>
            <person name="Grigoriev I.V."/>
            <person name="Kema G.H.J."/>
        </authorList>
    </citation>
    <scope>NUCLEOTIDE SEQUENCE [LARGE SCALE GENOMIC DNA]</scope>
    <source>
        <strain evidence="5">CBS 115943 / IPO323</strain>
    </source>
</reference>
<accession>F9XH68</accession>
<evidence type="ECO:0000256" key="1">
    <source>
        <dbReference type="SAM" id="Coils"/>
    </source>
</evidence>
<dbReference type="HOGENOM" id="CLU_278752_0_0_1"/>
<dbReference type="Proteomes" id="UP000008062">
    <property type="component" value="Chromosome 8"/>
</dbReference>
<dbReference type="GeneID" id="13402773"/>
<dbReference type="KEGG" id="ztr:MYCGRDRAFT_95059"/>
<keyword evidence="1" id="KW-0175">Coiled coil</keyword>
<evidence type="ECO:0000313" key="5">
    <source>
        <dbReference type="Proteomes" id="UP000008062"/>
    </source>
</evidence>
<feature type="compositionally biased region" description="Basic residues" evidence="2">
    <location>
        <begin position="700"/>
        <end position="715"/>
    </location>
</feature>
<feature type="coiled-coil region" evidence="1">
    <location>
        <begin position="1065"/>
        <end position="1092"/>
    </location>
</feature>
<evidence type="ECO:0000256" key="2">
    <source>
        <dbReference type="SAM" id="MobiDB-lite"/>
    </source>
</evidence>
<keyword evidence="5" id="KW-1185">Reference proteome</keyword>
<keyword evidence="3" id="KW-0812">Transmembrane</keyword>
<proteinExistence type="predicted"/>
<keyword evidence="3" id="KW-1133">Transmembrane helix</keyword>
<dbReference type="InParanoid" id="F9XH68"/>
<dbReference type="AlphaFoldDB" id="F9XH68"/>
<feature type="region of interest" description="Disordered" evidence="2">
    <location>
        <begin position="695"/>
        <end position="738"/>
    </location>
</feature>
<dbReference type="RefSeq" id="XP_003849979.1">
    <property type="nucleotide sequence ID" value="XM_003849931.1"/>
</dbReference>
<dbReference type="EMBL" id="CM001203">
    <property type="protein sequence ID" value="EGP84955.1"/>
    <property type="molecule type" value="Genomic_DNA"/>
</dbReference>
<feature type="compositionally biased region" description="Basic and acidic residues" evidence="2">
    <location>
        <begin position="720"/>
        <end position="737"/>
    </location>
</feature>
<name>F9XH68_ZYMTI</name>